<dbReference type="Proteomes" id="UP000245626">
    <property type="component" value="Unassembled WGS sequence"/>
</dbReference>
<keyword evidence="2" id="KW-1185">Reference proteome</keyword>
<proteinExistence type="predicted"/>
<name>A0ACD0NXF2_9BASI</name>
<reference evidence="1 2" key="1">
    <citation type="journal article" date="2018" name="Mol. Biol. Evol.">
        <title>Broad Genomic Sampling Reveals a Smut Pathogenic Ancestry of the Fungal Clade Ustilaginomycotina.</title>
        <authorList>
            <person name="Kijpornyongpan T."/>
            <person name="Mondo S.J."/>
            <person name="Barry K."/>
            <person name="Sandor L."/>
            <person name="Lee J."/>
            <person name="Lipzen A."/>
            <person name="Pangilinan J."/>
            <person name="LaButti K."/>
            <person name="Hainaut M."/>
            <person name="Henrissat B."/>
            <person name="Grigoriev I.V."/>
            <person name="Spatafora J.W."/>
            <person name="Aime M.C."/>
        </authorList>
    </citation>
    <scope>NUCLEOTIDE SEQUENCE [LARGE SCALE GENOMIC DNA]</scope>
    <source>
        <strain evidence="1 2">SA 807</strain>
    </source>
</reference>
<evidence type="ECO:0000313" key="2">
    <source>
        <dbReference type="Proteomes" id="UP000245626"/>
    </source>
</evidence>
<gene>
    <name evidence="1" type="ORF">IE53DRAFT_92158</name>
</gene>
<accession>A0ACD0NXF2</accession>
<dbReference type="EMBL" id="KZ819925">
    <property type="protein sequence ID" value="PWN50503.1"/>
    <property type="molecule type" value="Genomic_DNA"/>
</dbReference>
<sequence>MQKARADKASRHLPPSPLPGGFLPRTRPISTYPVLNILSPLSVSLVALTQFISRKKPSHGPVKSTFAQPNTLCWPFLDVPRRILLLDPKAHCWITLASTLNISKSPNSNRYQLFASFLFYSWILALPSFFFRFFSPDLNSISLSRKSRAPLHFFSHFP</sequence>
<evidence type="ECO:0000313" key="1">
    <source>
        <dbReference type="EMBL" id="PWN50503.1"/>
    </source>
</evidence>
<organism evidence="1 2">
    <name type="scientific">Violaceomyces palustris</name>
    <dbReference type="NCBI Taxonomy" id="1673888"/>
    <lineage>
        <taxon>Eukaryota</taxon>
        <taxon>Fungi</taxon>
        <taxon>Dikarya</taxon>
        <taxon>Basidiomycota</taxon>
        <taxon>Ustilaginomycotina</taxon>
        <taxon>Ustilaginomycetes</taxon>
        <taxon>Violaceomycetales</taxon>
        <taxon>Violaceomycetaceae</taxon>
        <taxon>Violaceomyces</taxon>
    </lineage>
</organism>
<protein>
    <submittedName>
        <fullName evidence="1">Uncharacterized protein</fullName>
    </submittedName>
</protein>